<dbReference type="PANTHER" id="PTHR30273">
    <property type="entry name" value="PERIPLASMIC SIGNAL SENSOR AND SIGMA FACTOR ACTIVATOR FECR-RELATED"/>
    <property type="match status" value="1"/>
</dbReference>
<dbReference type="InterPro" id="IPR006860">
    <property type="entry name" value="FecR"/>
</dbReference>
<proteinExistence type="predicted"/>
<accession>A0ABV7JKL2</accession>
<sequence>MDQHRIAYLHHRYLTDTLSPAEAREWQQLLADPMHEASIKSLMQATWSEVPLTEQADFPAKRATIIFNRMLPATRRTRLPVWLRVAAIFMACALVGYFVIDSRRGSNEQQVTQLDIQPGRNKAMLTLANGRTVDLSEAQAGIIVGDGITYLDGTSVLGAQDNKGRGKGSRPLSLATPKGGTYQVTLPDGTKVWLNSASTLNYPSQFDGDERVVMLEGEAYFEVSEQVTKIPFKVMTKSQEVEVLGTQFNIAAYEDEQETKTTLIEGRVRVKADPQVATMRKTPSATPNTRYVILSPGQQSITQNGHIEVNDVDTSAAVAWLNGRFSLDGKSLHQVMRELARWYDINVKYEGEVPDIRFFGGIHRNNKLSTVMNLLETNGIAYRLEADRTLILSSTKQQNRKEG</sequence>
<dbReference type="RefSeq" id="WP_379023472.1">
    <property type="nucleotide sequence ID" value="NZ_JBHRTA010000038.1"/>
</dbReference>
<gene>
    <name evidence="4" type="ORF">ACFOET_13475</name>
</gene>
<evidence type="ECO:0000256" key="1">
    <source>
        <dbReference type="SAM" id="Phobius"/>
    </source>
</evidence>
<name>A0ABV7JKL2_9SPHI</name>
<dbReference type="PANTHER" id="PTHR30273:SF2">
    <property type="entry name" value="PROTEIN FECR"/>
    <property type="match status" value="1"/>
</dbReference>
<dbReference type="Pfam" id="PF16344">
    <property type="entry name" value="FecR_C"/>
    <property type="match status" value="1"/>
</dbReference>
<dbReference type="Gene3D" id="2.60.120.1440">
    <property type="match status" value="1"/>
</dbReference>
<keyword evidence="5" id="KW-1185">Reference proteome</keyword>
<protein>
    <submittedName>
        <fullName evidence="4">FecR family protein</fullName>
    </submittedName>
</protein>
<keyword evidence="1" id="KW-0812">Transmembrane</keyword>
<dbReference type="InterPro" id="IPR012373">
    <property type="entry name" value="Ferrdict_sens_TM"/>
</dbReference>
<dbReference type="Proteomes" id="UP001595526">
    <property type="component" value="Unassembled WGS sequence"/>
</dbReference>
<evidence type="ECO:0000313" key="4">
    <source>
        <dbReference type="EMBL" id="MFC3198630.1"/>
    </source>
</evidence>
<evidence type="ECO:0000313" key="5">
    <source>
        <dbReference type="Proteomes" id="UP001595526"/>
    </source>
</evidence>
<evidence type="ECO:0000259" key="2">
    <source>
        <dbReference type="Pfam" id="PF04773"/>
    </source>
</evidence>
<dbReference type="Pfam" id="PF04773">
    <property type="entry name" value="FecR"/>
    <property type="match status" value="1"/>
</dbReference>
<dbReference type="Gene3D" id="3.55.50.30">
    <property type="match status" value="1"/>
</dbReference>
<feature type="domain" description="FecR protein" evidence="2">
    <location>
        <begin position="174"/>
        <end position="269"/>
    </location>
</feature>
<dbReference type="EMBL" id="JBHRTA010000038">
    <property type="protein sequence ID" value="MFC3198630.1"/>
    <property type="molecule type" value="Genomic_DNA"/>
</dbReference>
<feature type="domain" description="Protein FecR C-terminal" evidence="3">
    <location>
        <begin position="324"/>
        <end position="389"/>
    </location>
</feature>
<dbReference type="InterPro" id="IPR032508">
    <property type="entry name" value="FecR_C"/>
</dbReference>
<organism evidence="4 5">
    <name type="scientific">Parapedobacter deserti</name>
    <dbReference type="NCBI Taxonomy" id="1912957"/>
    <lineage>
        <taxon>Bacteria</taxon>
        <taxon>Pseudomonadati</taxon>
        <taxon>Bacteroidota</taxon>
        <taxon>Sphingobacteriia</taxon>
        <taxon>Sphingobacteriales</taxon>
        <taxon>Sphingobacteriaceae</taxon>
        <taxon>Parapedobacter</taxon>
    </lineage>
</organism>
<feature type="transmembrane region" description="Helical" evidence="1">
    <location>
        <begin position="79"/>
        <end position="100"/>
    </location>
</feature>
<evidence type="ECO:0000259" key="3">
    <source>
        <dbReference type="Pfam" id="PF16344"/>
    </source>
</evidence>
<keyword evidence="1" id="KW-0472">Membrane</keyword>
<reference evidence="5" key="1">
    <citation type="journal article" date="2019" name="Int. J. Syst. Evol. Microbiol.">
        <title>The Global Catalogue of Microorganisms (GCM) 10K type strain sequencing project: providing services to taxonomists for standard genome sequencing and annotation.</title>
        <authorList>
            <consortium name="The Broad Institute Genomics Platform"/>
            <consortium name="The Broad Institute Genome Sequencing Center for Infectious Disease"/>
            <person name="Wu L."/>
            <person name="Ma J."/>
        </authorList>
    </citation>
    <scope>NUCLEOTIDE SEQUENCE [LARGE SCALE GENOMIC DNA]</scope>
    <source>
        <strain evidence="5">KCTC 52416</strain>
    </source>
</reference>
<comment type="caution">
    <text evidence="4">The sequence shown here is derived from an EMBL/GenBank/DDBJ whole genome shotgun (WGS) entry which is preliminary data.</text>
</comment>
<keyword evidence="1" id="KW-1133">Transmembrane helix</keyword>